<gene>
    <name evidence="1" type="ORF">CCUN_0268</name>
</gene>
<evidence type="ECO:0000313" key="2">
    <source>
        <dbReference type="Proteomes" id="UP000192902"/>
    </source>
</evidence>
<sequence>MARDPISTGQQTQIIGHLAASFADTANNLAKNSSGVFDRFIDYQRNARKEKMQEEEFNLKQEATQTQIANEKSKNTLLNKQIDSFDEDKALQKRQAESEINARKSATALNAANTRSINQTTQEKEDLKKLQATAYNPLAENMKNNANNADLNALFNASLIPTSRQ</sequence>
<dbReference type="KEGG" id="ccun:CCUN_0268"/>
<proteinExistence type="predicted"/>
<dbReference type="EMBL" id="CP020867">
    <property type="protein sequence ID" value="ARJ55923.1"/>
    <property type="molecule type" value="Genomic_DNA"/>
</dbReference>
<accession>A0A1W6BUZ6</accession>
<reference evidence="1 2" key="1">
    <citation type="submission" date="2017-04" db="EMBL/GenBank/DDBJ databases">
        <title>Complete genome sequence of the Campylobacter cuniculorum type strain LMG24588.</title>
        <authorList>
            <person name="Miller W.G."/>
            <person name="Yee E."/>
            <person name="Revez J."/>
            <person name="Bono J.L."/>
            <person name="Rossi M."/>
        </authorList>
    </citation>
    <scope>NUCLEOTIDE SEQUENCE [LARGE SCALE GENOMIC DNA]</scope>
    <source>
        <strain evidence="1 2">LMG 24588</strain>
    </source>
</reference>
<organism evidence="1 2">
    <name type="scientific">Campylobacter cuniculorum DSM 23162 = LMG 24588</name>
    <dbReference type="NCBI Taxonomy" id="1121267"/>
    <lineage>
        <taxon>Bacteria</taxon>
        <taxon>Pseudomonadati</taxon>
        <taxon>Campylobacterota</taxon>
        <taxon>Epsilonproteobacteria</taxon>
        <taxon>Campylobacterales</taxon>
        <taxon>Campylobacteraceae</taxon>
        <taxon>Campylobacter</taxon>
    </lineage>
</organism>
<name>A0A1W6BUZ6_9BACT</name>
<protein>
    <submittedName>
        <fullName evidence="1">Uncharacterized protein</fullName>
    </submittedName>
</protein>
<dbReference type="STRING" id="1121267.CCUN_0268"/>
<dbReference type="AlphaFoldDB" id="A0A1W6BUZ6"/>
<dbReference type="RefSeq" id="WP_027305013.1">
    <property type="nucleotide sequence ID" value="NZ_CP020867.1"/>
</dbReference>
<evidence type="ECO:0000313" key="1">
    <source>
        <dbReference type="EMBL" id="ARJ55923.1"/>
    </source>
</evidence>
<dbReference type="Proteomes" id="UP000192902">
    <property type="component" value="Chromosome"/>
</dbReference>